<keyword evidence="4" id="KW-0788">Thiol protease</keyword>
<keyword evidence="5" id="KW-0067">ATP-binding</keyword>
<evidence type="ECO:0000256" key="6">
    <source>
        <dbReference type="ARBA" id="ARBA00022927"/>
    </source>
</evidence>
<evidence type="ECO:0000313" key="14">
    <source>
        <dbReference type="EMBL" id="ADV57362.1"/>
    </source>
</evidence>
<evidence type="ECO:0000256" key="8">
    <source>
        <dbReference type="ARBA" id="ARBA00023136"/>
    </source>
</evidence>
<accession>E9K9Y7</accession>
<feature type="domain" description="Peptidase C39" evidence="13">
    <location>
        <begin position="6"/>
        <end position="132"/>
    </location>
</feature>
<keyword evidence="6" id="KW-0813">Transport</keyword>
<dbReference type="InterPro" id="IPR039421">
    <property type="entry name" value="Type_1_exporter"/>
</dbReference>
<dbReference type="PANTHER" id="PTHR24221">
    <property type="entry name" value="ATP-BINDING CASSETTE SUB-FAMILY B"/>
    <property type="match status" value="1"/>
</dbReference>
<dbReference type="Gene3D" id="3.90.70.10">
    <property type="entry name" value="Cysteine proteinases"/>
    <property type="match status" value="1"/>
</dbReference>
<organism evidence="14">
    <name type="scientific">Lactiplantibacillus plantarum</name>
    <name type="common">Lactobacillus plantarum</name>
    <dbReference type="NCBI Taxonomy" id="1590"/>
    <lineage>
        <taxon>Bacteria</taxon>
        <taxon>Bacillati</taxon>
        <taxon>Bacillota</taxon>
        <taxon>Bacilli</taxon>
        <taxon>Lactobacillales</taxon>
        <taxon>Lactobacillaceae</taxon>
        <taxon>Lactiplantibacillus</taxon>
    </lineage>
</organism>
<keyword evidence="6" id="KW-0653">Protein transport</keyword>
<feature type="transmembrane region" description="Helical" evidence="10">
    <location>
        <begin position="164"/>
        <end position="186"/>
    </location>
</feature>
<dbReference type="GO" id="GO:0005524">
    <property type="term" value="F:ATP binding"/>
    <property type="evidence" value="ECO:0007669"/>
    <property type="project" value="UniProtKB-KW"/>
</dbReference>
<evidence type="ECO:0000259" key="13">
    <source>
        <dbReference type="PROSITE" id="PS50990"/>
    </source>
</evidence>
<dbReference type="AlphaFoldDB" id="E9K9Y7"/>
<dbReference type="SUPFAM" id="SSF52540">
    <property type="entry name" value="P-loop containing nucleoside triphosphate hydrolases"/>
    <property type="match status" value="1"/>
</dbReference>
<feature type="transmembrane region" description="Helical" evidence="10">
    <location>
        <begin position="397"/>
        <end position="426"/>
    </location>
</feature>
<feature type="domain" description="ABC transmembrane type-1" evidence="12">
    <location>
        <begin position="161"/>
        <end position="446"/>
    </location>
</feature>
<dbReference type="InterPro" id="IPR003593">
    <property type="entry name" value="AAA+_ATPase"/>
</dbReference>
<evidence type="ECO:0000259" key="12">
    <source>
        <dbReference type="PROSITE" id="PS50929"/>
    </source>
</evidence>
<dbReference type="Pfam" id="PF00664">
    <property type="entry name" value="ABC_membrane"/>
    <property type="match status" value="1"/>
</dbReference>
<dbReference type="InterPro" id="IPR036640">
    <property type="entry name" value="ABC1_TM_sf"/>
</dbReference>
<feature type="transmembrane region" description="Helical" evidence="10">
    <location>
        <begin position="302"/>
        <end position="320"/>
    </location>
</feature>
<evidence type="ECO:0000256" key="3">
    <source>
        <dbReference type="ARBA" id="ARBA00022741"/>
    </source>
</evidence>
<protein>
    <submittedName>
        <fullName evidence="14">Bacteriocin ABC transporter of glycocin F</fullName>
    </submittedName>
</protein>
<dbReference type="GO" id="GO:0005886">
    <property type="term" value="C:plasma membrane"/>
    <property type="evidence" value="ECO:0007669"/>
    <property type="project" value="UniProtKB-SubCell"/>
</dbReference>
<keyword evidence="4" id="KW-0378">Hydrolase</keyword>
<evidence type="ECO:0000256" key="1">
    <source>
        <dbReference type="ARBA" id="ARBA00004651"/>
    </source>
</evidence>
<dbReference type="GO" id="GO:0043213">
    <property type="term" value="P:bacteriocin transport"/>
    <property type="evidence" value="ECO:0007669"/>
    <property type="project" value="UniProtKB-KW"/>
</dbReference>
<dbReference type="Gene3D" id="1.20.1560.10">
    <property type="entry name" value="ABC transporter type 1, transmembrane domain"/>
    <property type="match status" value="1"/>
</dbReference>
<keyword evidence="8 10" id="KW-0472">Membrane</keyword>
<keyword evidence="7 10" id="KW-1133">Transmembrane helix</keyword>
<keyword evidence="2 10" id="KW-0812">Transmembrane</keyword>
<name>E9K9Y7_LACPN</name>
<dbReference type="GO" id="GO:0015031">
    <property type="term" value="P:protein transport"/>
    <property type="evidence" value="ECO:0007669"/>
    <property type="project" value="UniProtKB-KW"/>
</dbReference>
<dbReference type="SMART" id="SM00382">
    <property type="entry name" value="AAA"/>
    <property type="match status" value="1"/>
</dbReference>
<dbReference type="InterPro" id="IPR005074">
    <property type="entry name" value="Peptidase_C39"/>
</dbReference>
<dbReference type="InterPro" id="IPR011527">
    <property type="entry name" value="ABC1_TM_dom"/>
</dbReference>
<evidence type="ECO:0000256" key="4">
    <source>
        <dbReference type="ARBA" id="ARBA00022807"/>
    </source>
</evidence>
<dbReference type="InterPro" id="IPR003439">
    <property type="entry name" value="ABC_transporter-like_ATP-bd"/>
</dbReference>
<dbReference type="SUPFAM" id="SSF90123">
    <property type="entry name" value="ABC transporter transmembrane region"/>
    <property type="match status" value="1"/>
</dbReference>
<dbReference type="Pfam" id="PF03412">
    <property type="entry name" value="Peptidase_C39"/>
    <property type="match status" value="1"/>
</dbReference>
<reference evidence="14" key="1">
    <citation type="journal article" date="2011" name="FEBS Lett.">
        <title>Cysteine S-glycosylation, a new post-translational modification found in glycopeptide bacteriocins.</title>
        <authorList>
            <person name="Stepper J."/>
            <person name="Shastri S."/>
            <person name="Loo T.S."/>
            <person name="Preston J.C."/>
            <person name="Novak P."/>
            <person name="Man P."/>
            <person name="Moore C.H."/>
            <person name="Havlicek V."/>
            <person name="Patchett M.L."/>
            <person name="Norris G.E."/>
        </authorList>
    </citation>
    <scope>NUCLEOTIDE SEQUENCE</scope>
    <source>
        <strain evidence="14">KW30</strain>
    </source>
</reference>
<dbReference type="GO" id="GO:0016887">
    <property type="term" value="F:ATP hydrolysis activity"/>
    <property type="evidence" value="ECO:0007669"/>
    <property type="project" value="InterPro"/>
</dbReference>
<keyword evidence="9" id="KW-0080">Bacteriocin transport</keyword>
<feature type="transmembrane region" description="Helical" evidence="10">
    <location>
        <begin position="206"/>
        <end position="228"/>
    </location>
</feature>
<dbReference type="PROSITE" id="PS00211">
    <property type="entry name" value="ABC_TRANSPORTER_1"/>
    <property type="match status" value="1"/>
</dbReference>
<keyword evidence="4" id="KW-0645">Protease</keyword>
<dbReference type="GO" id="GO:0006508">
    <property type="term" value="P:proteolysis"/>
    <property type="evidence" value="ECO:0007669"/>
    <property type="project" value="InterPro"/>
</dbReference>
<comment type="subcellular location">
    <subcellularLocation>
        <location evidence="1">Cell membrane</location>
        <topology evidence="1">Multi-pass membrane protein</topology>
    </subcellularLocation>
</comment>
<dbReference type="EMBL" id="GU552553">
    <property type="protein sequence ID" value="ADV57362.1"/>
    <property type="molecule type" value="Genomic_DNA"/>
</dbReference>
<dbReference type="PROSITE" id="PS50893">
    <property type="entry name" value="ABC_TRANSPORTER_2"/>
    <property type="match status" value="1"/>
</dbReference>
<dbReference type="PANTHER" id="PTHR24221:SF654">
    <property type="entry name" value="ATP-BINDING CASSETTE SUB-FAMILY B MEMBER 6"/>
    <property type="match status" value="1"/>
</dbReference>
<dbReference type="GO" id="GO:0140359">
    <property type="term" value="F:ABC-type transporter activity"/>
    <property type="evidence" value="ECO:0007669"/>
    <property type="project" value="InterPro"/>
</dbReference>
<keyword evidence="3" id="KW-0547">Nucleotide-binding</keyword>
<dbReference type="Pfam" id="PF00005">
    <property type="entry name" value="ABC_tran"/>
    <property type="match status" value="1"/>
</dbReference>
<evidence type="ECO:0000256" key="7">
    <source>
        <dbReference type="ARBA" id="ARBA00022989"/>
    </source>
</evidence>
<feature type="domain" description="ABC transporter" evidence="11">
    <location>
        <begin position="476"/>
        <end position="700"/>
    </location>
</feature>
<dbReference type="PROSITE" id="PS50929">
    <property type="entry name" value="ABC_TM1F"/>
    <property type="match status" value="1"/>
</dbReference>
<evidence type="ECO:0000256" key="10">
    <source>
        <dbReference type="SAM" id="Phobius"/>
    </source>
</evidence>
<sequence length="702" mass="78687">MRIIKQIDQNDCGPAAVATIIGMISKIKIDDWQIRQIITTTNYGTNFISIINGLKSVQVESVVEKCVKNPDVFDEIEFPVLTQIMQNGYLHFVVLTKCSGSKLYWADPGSGKIESIDKAKFMMHWTPLILTIPRSQNFQILKTKVESLKVPILWFSFRKHWACLLIYWMLSIIIFATTLFLATMYSAYFNRIVPNKFISAIPTITLVYLTVQVASIFLEVINAILIAYTGNSISKELYEDIFKAFPKKKRLVVDSFEDGEIITRFNAIYQIAGRQLVLLGDLPIDIITMGITLFLLARINPFLTILLFIPMILMALLFYLSSDAIKKRSTNLFKSQETFSQDIIEQIKNFSTIKTFHAGSYINSKITKSMEKYTAANRSFGLYDRLQQIARNGVSQLFGIILFSVGAFLVIKGNIVLGTLLSFYALTGNVLNPFVKIITMQVNLSQGKVATERYLDLLLSPEDNNNKSKLTLSNSIEIRKVAFSYDGVTPIIKNMNGVFSKFPTAIIGNSGSGKSTIAKLMAGFYPAEGLSLGNIPYYAIGAESLGNTITYVEQSPQIFSDTVMNNITLGRKNITVKSINRIASSIGFDECLNHLPNGIYTQLGSSGYSLSGGQKQLLNIIRSMVIPSRFIIFDEITNGLDINTKLKVENYLLSQNKPKLIFITHDLTLAIRCDDIFTVKNGEMHQIETNKNSTESLREALL</sequence>
<dbReference type="PROSITE" id="PS50990">
    <property type="entry name" value="PEPTIDASE_C39"/>
    <property type="match status" value="1"/>
</dbReference>
<dbReference type="GO" id="GO:0034040">
    <property type="term" value="F:ATPase-coupled lipid transmembrane transporter activity"/>
    <property type="evidence" value="ECO:0007669"/>
    <property type="project" value="TreeGrafter"/>
</dbReference>
<evidence type="ECO:0000259" key="11">
    <source>
        <dbReference type="PROSITE" id="PS50893"/>
    </source>
</evidence>
<evidence type="ECO:0000256" key="5">
    <source>
        <dbReference type="ARBA" id="ARBA00022840"/>
    </source>
</evidence>
<evidence type="ECO:0000256" key="9">
    <source>
        <dbReference type="ARBA" id="ARBA00043264"/>
    </source>
</evidence>
<proteinExistence type="predicted"/>
<evidence type="ECO:0000256" key="2">
    <source>
        <dbReference type="ARBA" id="ARBA00022692"/>
    </source>
</evidence>
<dbReference type="InterPro" id="IPR027417">
    <property type="entry name" value="P-loop_NTPase"/>
</dbReference>
<dbReference type="Gene3D" id="3.40.50.300">
    <property type="entry name" value="P-loop containing nucleotide triphosphate hydrolases"/>
    <property type="match status" value="1"/>
</dbReference>
<dbReference type="InterPro" id="IPR017871">
    <property type="entry name" value="ABC_transporter-like_CS"/>
</dbReference>
<gene>
    <name evidence="14" type="primary">gccB</name>
</gene>
<dbReference type="GO" id="GO:0008234">
    <property type="term" value="F:cysteine-type peptidase activity"/>
    <property type="evidence" value="ECO:0007669"/>
    <property type="project" value="UniProtKB-KW"/>
</dbReference>
<feature type="transmembrane region" description="Helical" evidence="10">
    <location>
        <begin position="276"/>
        <end position="296"/>
    </location>
</feature>